<protein>
    <submittedName>
        <fullName evidence="1 3">Uncharacterized protein</fullName>
    </submittedName>
</protein>
<dbReference type="EMBL" id="UYSU01044833">
    <property type="protein sequence ID" value="VDM04998.1"/>
    <property type="molecule type" value="Genomic_DNA"/>
</dbReference>
<evidence type="ECO:0000313" key="3">
    <source>
        <dbReference type="WBParaSite" id="SSLN_0001931101-mRNA-1"/>
    </source>
</evidence>
<reference evidence="3" key="1">
    <citation type="submission" date="2016-06" db="UniProtKB">
        <authorList>
            <consortium name="WormBaseParasite"/>
        </authorList>
    </citation>
    <scope>IDENTIFICATION</scope>
</reference>
<dbReference type="OrthoDB" id="410404at2759"/>
<dbReference type="AlphaFoldDB" id="A0A183TQ64"/>
<name>A0A183TQ64_SCHSO</name>
<dbReference type="WBParaSite" id="SSLN_0001931101-mRNA-1">
    <property type="protein sequence ID" value="SSLN_0001931101-mRNA-1"/>
    <property type="gene ID" value="SSLN_0001931101"/>
</dbReference>
<dbReference type="Proteomes" id="UP000275846">
    <property type="component" value="Unassembled WGS sequence"/>
</dbReference>
<reference evidence="1 2" key="2">
    <citation type="submission" date="2018-11" db="EMBL/GenBank/DDBJ databases">
        <authorList>
            <consortium name="Pathogen Informatics"/>
        </authorList>
    </citation>
    <scope>NUCLEOTIDE SEQUENCE [LARGE SCALE GENOMIC DNA]</scope>
    <source>
        <strain evidence="1 2">NST_G2</strain>
    </source>
</reference>
<evidence type="ECO:0000313" key="2">
    <source>
        <dbReference type="Proteomes" id="UP000275846"/>
    </source>
</evidence>
<sequence length="160" mass="17434">MGTPRCRLMPQPLSHHMAPDAASGPLDYLFEAMCYPVATPGATVTTSGLKQVKVPIVTCASTPDVATCARRHGGQKLRYKDTLKKSLKQLQINAVSWEDLTQDRPVGRRSMKPGSAIYEANQIAAAKAKRAARKSPAPRTNTVDAQAFPTCPRCQRIFRA</sequence>
<keyword evidence="2" id="KW-1185">Reference proteome</keyword>
<gene>
    <name evidence="1" type="ORF">SSLN_LOCUS18612</name>
</gene>
<evidence type="ECO:0000313" key="1">
    <source>
        <dbReference type="EMBL" id="VDM04998.1"/>
    </source>
</evidence>
<organism evidence="3">
    <name type="scientific">Schistocephalus solidus</name>
    <name type="common">Tapeworm</name>
    <dbReference type="NCBI Taxonomy" id="70667"/>
    <lineage>
        <taxon>Eukaryota</taxon>
        <taxon>Metazoa</taxon>
        <taxon>Spiralia</taxon>
        <taxon>Lophotrochozoa</taxon>
        <taxon>Platyhelminthes</taxon>
        <taxon>Cestoda</taxon>
        <taxon>Eucestoda</taxon>
        <taxon>Diphyllobothriidea</taxon>
        <taxon>Diphyllobothriidae</taxon>
        <taxon>Schistocephalus</taxon>
    </lineage>
</organism>
<accession>A0A183TQ64</accession>
<proteinExistence type="predicted"/>